<evidence type="ECO:0000256" key="3">
    <source>
        <dbReference type="ARBA" id="ARBA00023054"/>
    </source>
</evidence>
<feature type="region of interest" description="Disordered" evidence="6">
    <location>
        <begin position="130"/>
        <end position="188"/>
    </location>
</feature>
<evidence type="ECO:0000256" key="6">
    <source>
        <dbReference type="SAM" id="MobiDB-lite"/>
    </source>
</evidence>
<dbReference type="SUPFAM" id="SSF48452">
    <property type="entry name" value="TPR-like"/>
    <property type="match status" value="1"/>
</dbReference>
<proteinExistence type="inferred from homology"/>
<evidence type="ECO:0000313" key="9">
    <source>
        <dbReference type="Proteomes" id="UP000295662"/>
    </source>
</evidence>
<dbReference type="SMART" id="SM00028">
    <property type="entry name" value="TPR"/>
    <property type="match status" value="3"/>
</dbReference>
<dbReference type="FunFam" id="3.40.50.300:FF:001025">
    <property type="entry name" value="ATPase family, AAA domain-containing 2B"/>
    <property type="match status" value="1"/>
</dbReference>
<gene>
    <name evidence="8" type="ORF">EI77_01614</name>
</gene>
<feature type="compositionally biased region" description="Acidic residues" evidence="6">
    <location>
        <begin position="154"/>
        <end position="173"/>
    </location>
</feature>
<evidence type="ECO:0000259" key="7">
    <source>
        <dbReference type="SMART" id="SM00382"/>
    </source>
</evidence>
<dbReference type="PANTHER" id="PTHR23077">
    <property type="entry name" value="AAA-FAMILY ATPASE"/>
    <property type="match status" value="1"/>
</dbReference>
<keyword evidence="2 5" id="KW-0067">ATP-binding</keyword>
<evidence type="ECO:0000256" key="5">
    <source>
        <dbReference type="RuleBase" id="RU003651"/>
    </source>
</evidence>
<dbReference type="Proteomes" id="UP000295662">
    <property type="component" value="Unassembled WGS sequence"/>
</dbReference>
<feature type="repeat" description="TPR" evidence="4">
    <location>
        <begin position="18"/>
        <end position="51"/>
    </location>
</feature>
<keyword evidence="3" id="KW-0175">Coiled coil</keyword>
<keyword evidence="9" id="KW-1185">Reference proteome</keyword>
<dbReference type="Pfam" id="PF23914">
    <property type="entry name" value="TPR_CcmH_CycH"/>
    <property type="match status" value="1"/>
</dbReference>
<dbReference type="InterPro" id="IPR003593">
    <property type="entry name" value="AAA+_ATPase"/>
</dbReference>
<keyword evidence="1 5" id="KW-0547">Nucleotide-binding</keyword>
<dbReference type="PROSITE" id="PS00674">
    <property type="entry name" value="AAA"/>
    <property type="match status" value="1"/>
</dbReference>
<feature type="domain" description="AAA+ ATPase" evidence="7">
    <location>
        <begin position="228"/>
        <end position="364"/>
    </location>
</feature>
<dbReference type="AlphaFoldDB" id="A0A4R7S653"/>
<dbReference type="Gene3D" id="1.10.8.60">
    <property type="match status" value="1"/>
</dbReference>
<dbReference type="Pfam" id="PF00004">
    <property type="entry name" value="AAA"/>
    <property type="match status" value="1"/>
</dbReference>
<dbReference type="SUPFAM" id="SSF52540">
    <property type="entry name" value="P-loop containing nucleoside triphosphate hydrolases"/>
    <property type="match status" value="1"/>
</dbReference>
<comment type="similarity">
    <text evidence="5">Belongs to the AAA ATPase family.</text>
</comment>
<dbReference type="InterPro" id="IPR027417">
    <property type="entry name" value="P-loop_NTPase"/>
</dbReference>
<dbReference type="InterPro" id="IPR003959">
    <property type="entry name" value="ATPase_AAA_core"/>
</dbReference>
<dbReference type="PROSITE" id="PS50005">
    <property type="entry name" value="TPR"/>
    <property type="match status" value="2"/>
</dbReference>
<dbReference type="Gene3D" id="3.40.50.300">
    <property type="entry name" value="P-loop containing nucleotide triphosphate hydrolases"/>
    <property type="match status" value="1"/>
</dbReference>
<name>A0A4R7S653_9BACT</name>
<protein>
    <submittedName>
        <fullName evidence="8">Tetratricopeptide repeat protein</fullName>
    </submittedName>
</protein>
<organism evidence="8 9">
    <name type="scientific">Prosthecobacter fusiformis</name>
    <dbReference type="NCBI Taxonomy" id="48464"/>
    <lineage>
        <taxon>Bacteria</taxon>
        <taxon>Pseudomonadati</taxon>
        <taxon>Verrucomicrobiota</taxon>
        <taxon>Verrucomicrobiia</taxon>
        <taxon>Verrucomicrobiales</taxon>
        <taxon>Verrucomicrobiaceae</taxon>
        <taxon>Prosthecobacter</taxon>
    </lineage>
</organism>
<dbReference type="InterPro" id="IPR011990">
    <property type="entry name" value="TPR-like_helical_dom_sf"/>
</dbReference>
<dbReference type="OrthoDB" id="9809379at2"/>
<accession>A0A4R7S653</accession>
<dbReference type="RefSeq" id="WP_133794424.1">
    <property type="nucleotide sequence ID" value="NZ_SOCA01000002.1"/>
</dbReference>
<dbReference type="SMART" id="SM00382">
    <property type="entry name" value="AAA"/>
    <property type="match status" value="1"/>
</dbReference>
<comment type="caution">
    <text evidence="8">The sequence shown here is derived from an EMBL/GenBank/DDBJ whole genome shotgun (WGS) entry which is preliminary data.</text>
</comment>
<dbReference type="InterPro" id="IPR050168">
    <property type="entry name" value="AAA_ATPase_domain"/>
</dbReference>
<evidence type="ECO:0000256" key="1">
    <source>
        <dbReference type="ARBA" id="ARBA00022741"/>
    </source>
</evidence>
<dbReference type="Pfam" id="PF13181">
    <property type="entry name" value="TPR_8"/>
    <property type="match status" value="1"/>
</dbReference>
<evidence type="ECO:0000256" key="4">
    <source>
        <dbReference type="PROSITE-ProRule" id="PRU00339"/>
    </source>
</evidence>
<dbReference type="PANTHER" id="PTHR23077:SF171">
    <property type="entry name" value="NUCLEAR VALOSIN-CONTAINING PROTEIN-LIKE"/>
    <property type="match status" value="1"/>
</dbReference>
<sequence>MSSLQAIRDALEQSPDNVSLLLLFGRASMELLHLEDARDAFERVLALDPDHTDAQLGVARVLFMEGDASGAAVRAERVLLQEPDNASAHLLLSRVYLSENDRSKAIEHFDRAAQIDGTMSDPALERELGRTARDARRTSPAPSTPEPPASSGDSLEDGESSQEFYDDPFDEPPYDWRPETFFTPGDPNRFETTFADVGGMDELKEEIRLKIIYPLQYPDLYKAYGRRAGGGILIYGPPGCGKTLVLRAVAGEVPCNYLSVGLHEIFDPYFGSTERNLHQIFETARANAPCVLVFDDLDSLAQDRRNVRESQLRNLVNQFLHEMDGLRENQRVLVIGATNQPWSLDPAFRRPGRFDQAIFVQPPDAAARAQIITLLAKDKPISNLNVDALVEATAGFSGADMGWVFDRAAELALSAAIHTGQPVPITMELLLNVALSHTPSTQSWFEGVRDHAQQVSPDGFFNEVRKFLNAPSSKER</sequence>
<dbReference type="GO" id="GO:0005524">
    <property type="term" value="F:ATP binding"/>
    <property type="evidence" value="ECO:0007669"/>
    <property type="project" value="UniProtKB-KW"/>
</dbReference>
<keyword evidence="4" id="KW-0802">TPR repeat</keyword>
<feature type="repeat" description="TPR" evidence="4">
    <location>
        <begin position="86"/>
        <end position="119"/>
    </location>
</feature>
<dbReference type="InterPro" id="IPR019734">
    <property type="entry name" value="TPR_rpt"/>
</dbReference>
<dbReference type="EMBL" id="SOCA01000002">
    <property type="protein sequence ID" value="TDU73146.1"/>
    <property type="molecule type" value="Genomic_DNA"/>
</dbReference>
<evidence type="ECO:0000313" key="8">
    <source>
        <dbReference type="EMBL" id="TDU73146.1"/>
    </source>
</evidence>
<dbReference type="GO" id="GO:0016887">
    <property type="term" value="F:ATP hydrolysis activity"/>
    <property type="evidence" value="ECO:0007669"/>
    <property type="project" value="InterPro"/>
</dbReference>
<reference evidence="8 9" key="1">
    <citation type="submission" date="2019-03" db="EMBL/GenBank/DDBJ databases">
        <title>Genomic Encyclopedia of Archaeal and Bacterial Type Strains, Phase II (KMG-II): from individual species to whole genera.</title>
        <authorList>
            <person name="Goeker M."/>
        </authorList>
    </citation>
    <scope>NUCLEOTIDE SEQUENCE [LARGE SCALE GENOMIC DNA]</scope>
    <source>
        <strain evidence="8 9">ATCC 25309</strain>
    </source>
</reference>
<dbReference type="Gene3D" id="1.25.40.10">
    <property type="entry name" value="Tetratricopeptide repeat domain"/>
    <property type="match status" value="1"/>
</dbReference>
<evidence type="ECO:0000256" key="2">
    <source>
        <dbReference type="ARBA" id="ARBA00022840"/>
    </source>
</evidence>
<dbReference type="InterPro" id="IPR003960">
    <property type="entry name" value="ATPase_AAA_CS"/>
</dbReference>
<dbReference type="InterPro" id="IPR056413">
    <property type="entry name" value="TPR_CcmH_CycH"/>
</dbReference>